<keyword evidence="8 11" id="KW-0456">Lyase</keyword>
<dbReference type="GO" id="GO:0000105">
    <property type="term" value="P:L-histidine biosynthetic process"/>
    <property type="evidence" value="ECO:0007669"/>
    <property type="project" value="UniProtKB-UniRule"/>
</dbReference>
<dbReference type="GO" id="GO:0016829">
    <property type="term" value="F:lyase activity"/>
    <property type="evidence" value="ECO:0007669"/>
    <property type="project" value="UniProtKB-KW"/>
</dbReference>
<evidence type="ECO:0000313" key="14">
    <source>
        <dbReference type="Proteomes" id="UP000195137"/>
    </source>
</evidence>
<dbReference type="PANTHER" id="PTHR21235">
    <property type="entry name" value="IMIDAZOLE GLYCEROL PHOSPHATE SYNTHASE SUBUNIT HISF/H IGP SYNTHASE SUBUNIT HISF/H"/>
    <property type="match status" value="1"/>
</dbReference>
<evidence type="ECO:0000256" key="9">
    <source>
        <dbReference type="ARBA" id="ARBA00025475"/>
    </source>
</evidence>
<comment type="catalytic activity">
    <reaction evidence="10 11">
        <text>5-[(5-phospho-1-deoxy-D-ribulos-1-ylimino)methylamino]-1-(5-phospho-beta-D-ribosyl)imidazole-4-carboxamide + L-glutamine = D-erythro-1-(imidazol-4-yl)glycerol 3-phosphate + 5-amino-1-(5-phospho-beta-D-ribosyl)imidazole-4-carboxamide + L-glutamate + H(+)</text>
        <dbReference type="Rhea" id="RHEA:24793"/>
        <dbReference type="ChEBI" id="CHEBI:15378"/>
        <dbReference type="ChEBI" id="CHEBI:29985"/>
        <dbReference type="ChEBI" id="CHEBI:58278"/>
        <dbReference type="ChEBI" id="CHEBI:58359"/>
        <dbReference type="ChEBI" id="CHEBI:58475"/>
        <dbReference type="ChEBI" id="CHEBI:58525"/>
        <dbReference type="EC" id="4.3.2.10"/>
    </reaction>
</comment>
<evidence type="ECO:0000256" key="1">
    <source>
        <dbReference type="ARBA" id="ARBA00004496"/>
    </source>
</evidence>
<dbReference type="GO" id="GO:0000107">
    <property type="term" value="F:imidazoleglycerol-phosphate synthase activity"/>
    <property type="evidence" value="ECO:0007669"/>
    <property type="project" value="UniProtKB-UniRule"/>
</dbReference>
<dbReference type="SUPFAM" id="SSF51366">
    <property type="entry name" value="Ribulose-phoshate binding barrel"/>
    <property type="match status" value="1"/>
</dbReference>
<dbReference type="OrthoDB" id="6261at2157"/>
<comment type="similarity">
    <text evidence="3 11 12">Belongs to the HisA/HisF family.</text>
</comment>
<evidence type="ECO:0000256" key="7">
    <source>
        <dbReference type="ARBA" id="ARBA00023102"/>
    </source>
</evidence>
<comment type="function">
    <text evidence="9 11">IGPS catalyzes the conversion of PRFAR and glutamine to IGP, AICAR and glutamate. The HisF subunit catalyzes the cyclization activity that produces IGP and AICAR from PRFAR using the ammonia provided by the HisH subunit.</text>
</comment>
<dbReference type="AlphaFoldDB" id="A0A1Y3GD24"/>
<dbReference type="PANTHER" id="PTHR21235:SF2">
    <property type="entry name" value="IMIDAZOLE GLYCEROL PHOSPHATE SYNTHASE HISHF"/>
    <property type="match status" value="1"/>
</dbReference>
<keyword evidence="7 11" id="KW-0368">Histidine biosynthesis</keyword>
<dbReference type="Pfam" id="PF00977">
    <property type="entry name" value="His_biosynth"/>
    <property type="match status" value="1"/>
</dbReference>
<dbReference type="FunFam" id="3.20.20.70:FF:000006">
    <property type="entry name" value="Imidazole glycerol phosphate synthase subunit HisF"/>
    <property type="match status" value="1"/>
</dbReference>
<dbReference type="UniPathway" id="UPA00031">
    <property type="reaction ID" value="UER00010"/>
</dbReference>
<dbReference type="RefSeq" id="WP_086637177.1">
    <property type="nucleotide sequence ID" value="NZ_MRZU01000003.1"/>
</dbReference>
<dbReference type="InterPro" id="IPR006062">
    <property type="entry name" value="His_biosynth"/>
</dbReference>
<reference evidence="13 14" key="1">
    <citation type="submission" date="2016-12" db="EMBL/GenBank/DDBJ databases">
        <title>Discovery of methanogenic haloarchaea.</title>
        <authorList>
            <person name="Sorokin D.Y."/>
            <person name="Makarova K.S."/>
            <person name="Abbas B."/>
            <person name="Ferrer M."/>
            <person name="Golyshin P.N."/>
        </authorList>
    </citation>
    <scope>NUCLEOTIDE SEQUENCE [LARGE SCALE GENOMIC DNA]</scope>
    <source>
        <strain evidence="13">AMET1</strain>
    </source>
</reference>
<evidence type="ECO:0000256" key="12">
    <source>
        <dbReference type="RuleBase" id="RU003657"/>
    </source>
</evidence>
<comment type="pathway">
    <text evidence="2 11">Amino-acid biosynthesis; L-histidine biosynthesis; L-histidine from 5-phospho-alpha-D-ribose 1-diphosphate: step 5/9.</text>
</comment>
<accession>A0A1Y3GD24</accession>
<dbReference type="InterPro" id="IPR011060">
    <property type="entry name" value="RibuloseP-bd_barrel"/>
</dbReference>
<evidence type="ECO:0000256" key="11">
    <source>
        <dbReference type="HAMAP-Rule" id="MF_01013"/>
    </source>
</evidence>
<dbReference type="InterPro" id="IPR050064">
    <property type="entry name" value="IGPS_HisA/HisF"/>
</dbReference>
<evidence type="ECO:0000256" key="2">
    <source>
        <dbReference type="ARBA" id="ARBA00005091"/>
    </source>
</evidence>
<dbReference type="NCBIfam" id="TIGR00735">
    <property type="entry name" value="hisF"/>
    <property type="match status" value="1"/>
</dbReference>
<evidence type="ECO:0000256" key="4">
    <source>
        <dbReference type="ARBA" id="ARBA00011152"/>
    </source>
</evidence>
<evidence type="ECO:0000256" key="10">
    <source>
        <dbReference type="ARBA" id="ARBA00047838"/>
    </source>
</evidence>
<dbReference type="CDD" id="cd04731">
    <property type="entry name" value="HisF"/>
    <property type="match status" value="1"/>
</dbReference>
<keyword evidence="5 11" id="KW-0963">Cytoplasm</keyword>
<dbReference type="GO" id="GO:0005737">
    <property type="term" value="C:cytoplasm"/>
    <property type="evidence" value="ECO:0007669"/>
    <property type="project" value="UniProtKB-SubCell"/>
</dbReference>
<evidence type="ECO:0000313" key="13">
    <source>
        <dbReference type="EMBL" id="OUJ19140.1"/>
    </source>
</evidence>
<comment type="caution">
    <text evidence="13">The sequence shown here is derived from an EMBL/GenBank/DDBJ whole genome shotgun (WGS) entry which is preliminary data.</text>
</comment>
<protein>
    <recommendedName>
        <fullName evidence="11">Imidazole glycerol phosphate synthase subunit HisF</fullName>
        <ecNumber evidence="11">4.3.2.10</ecNumber>
    </recommendedName>
    <alternativeName>
        <fullName evidence="11">IGP synthase cyclase subunit</fullName>
    </alternativeName>
    <alternativeName>
        <fullName evidence="11">IGP synthase subunit HisF</fullName>
    </alternativeName>
    <alternativeName>
        <fullName evidence="11">ImGP synthase subunit HisF</fullName>
        <shortName evidence="11">IGPS subunit HisF</shortName>
    </alternativeName>
</protein>
<evidence type="ECO:0000256" key="8">
    <source>
        <dbReference type="ARBA" id="ARBA00023239"/>
    </source>
</evidence>
<feature type="active site" evidence="11">
    <location>
        <position position="11"/>
    </location>
</feature>
<feature type="active site" evidence="11">
    <location>
        <position position="134"/>
    </location>
</feature>
<evidence type="ECO:0000256" key="3">
    <source>
        <dbReference type="ARBA" id="ARBA00009667"/>
    </source>
</evidence>
<dbReference type="Proteomes" id="UP000195137">
    <property type="component" value="Unassembled WGS sequence"/>
</dbReference>
<keyword evidence="6 11" id="KW-0028">Amino-acid biosynthesis</keyword>
<evidence type="ECO:0000256" key="5">
    <source>
        <dbReference type="ARBA" id="ARBA00022490"/>
    </source>
</evidence>
<dbReference type="InterPro" id="IPR004651">
    <property type="entry name" value="HisF"/>
</dbReference>
<dbReference type="HAMAP" id="MF_01013">
    <property type="entry name" value="HisF"/>
    <property type="match status" value="1"/>
</dbReference>
<dbReference type="InterPro" id="IPR013785">
    <property type="entry name" value="Aldolase_TIM"/>
</dbReference>
<keyword evidence="14" id="KW-1185">Reference proteome</keyword>
<gene>
    <name evidence="11" type="primary">hisF</name>
    <name evidence="13" type="ORF">AMET1_0792</name>
</gene>
<evidence type="ECO:0000256" key="6">
    <source>
        <dbReference type="ARBA" id="ARBA00022605"/>
    </source>
</evidence>
<dbReference type="EC" id="4.3.2.10" evidence="11"/>
<proteinExistence type="inferred from homology"/>
<dbReference type="Gene3D" id="3.20.20.70">
    <property type="entry name" value="Aldolase class I"/>
    <property type="match status" value="1"/>
</dbReference>
<comment type="subcellular location">
    <subcellularLocation>
        <location evidence="1 11">Cytoplasm</location>
    </subcellularLocation>
</comment>
<organism evidence="13 14">
    <name type="scientific">Methanonatronarchaeum thermophilum</name>
    <dbReference type="NCBI Taxonomy" id="1927129"/>
    <lineage>
        <taxon>Archaea</taxon>
        <taxon>Methanobacteriati</taxon>
        <taxon>Methanobacteriota</taxon>
        <taxon>Methanonatronarchaeia</taxon>
        <taxon>Methanonatronarchaeales</taxon>
        <taxon>Methanonatronarchaeaceae</taxon>
        <taxon>Methanonatronarchaeum</taxon>
    </lineage>
</organism>
<dbReference type="EMBL" id="MRZU01000003">
    <property type="protein sequence ID" value="OUJ19140.1"/>
    <property type="molecule type" value="Genomic_DNA"/>
</dbReference>
<comment type="subunit">
    <text evidence="4 11">Heterodimer of HisH and HisF.</text>
</comment>
<name>A0A1Y3GD24_9EURY</name>
<sequence length="269" mass="29484">MVAKRIIPCLDVKLSEEGGMVVKGIEFKDLKQTGTPVDLAKKYNDQGADELIFLDITASAEGRENMTDIIKETANEVFIPFTVGGGIGSIEDINRTLRAGADKVGINTAAVKNPDLINKASQKYGNQCIVIAIDAKRRKPQKDKNNIEFENGEKGWFEVVIYGGRESTGIDAIEWAKEVEKRGAGEILLTSMDRDGTKDGYDNILNKAITNAVDIPVIASGGAGTPEHMYQAFKTADVDACLAASIFHYNEYTVEEVKKHLNQKEIETR</sequence>